<proteinExistence type="predicted"/>
<evidence type="ECO:0000313" key="3">
    <source>
        <dbReference type="Proteomes" id="UP000886595"/>
    </source>
</evidence>
<feature type="compositionally biased region" description="Polar residues" evidence="1">
    <location>
        <begin position="14"/>
        <end position="23"/>
    </location>
</feature>
<evidence type="ECO:0000313" key="2">
    <source>
        <dbReference type="EMBL" id="KAG2321220.1"/>
    </source>
</evidence>
<sequence>MRNPLNGVADRGTPIQTKSLKSKSGNNVSTLIYLNKSRERRERGEVAREAVYLPAMDDRRSHCLSNHKSLDENPEPYPTTNQISGLIFGANNPQNLPNNGERGAGPLRHRRRPRANHR</sequence>
<protein>
    <submittedName>
        <fullName evidence="2">Uncharacterized protein</fullName>
    </submittedName>
</protein>
<feature type="region of interest" description="Disordered" evidence="1">
    <location>
        <begin position="63"/>
        <end position="118"/>
    </location>
</feature>
<dbReference type="Proteomes" id="UP000886595">
    <property type="component" value="Unassembled WGS sequence"/>
</dbReference>
<organism evidence="2 3">
    <name type="scientific">Brassica carinata</name>
    <name type="common">Ethiopian mustard</name>
    <name type="synonym">Abyssinian cabbage</name>
    <dbReference type="NCBI Taxonomy" id="52824"/>
    <lineage>
        <taxon>Eukaryota</taxon>
        <taxon>Viridiplantae</taxon>
        <taxon>Streptophyta</taxon>
        <taxon>Embryophyta</taxon>
        <taxon>Tracheophyta</taxon>
        <taxon>Spermatophyta</taxon>
        <taxon>Magnoliopsida</taxon>
        <taxon>eudicotyledons</taxon>
        <taxon>Gunneridae</taxon>
        <taxon>Pentapetalae</taxon>
        <taxon>rosids</taxon>
        <taxon>malvids</taxon>
        <taxon>Brassicales</taxon>
        <taxon>Brassicaceae</taxon>
        <taxon>Brassiceae</taxon>
        <taxon>Brassica</taxon>
    </lineage>
</organism>
<gene>
    <name evidence="2" type="ORF">Bca52824_014433</name>
</gene>
<name>A0A8X8B3F5_BRACI</name>
<dbReference type="EMBL" id="JAAMPC010000003">
    <property type="protein sequence ID" value="KAG2321220.1"/>
    <property type="molecule type" value="Genomic_DNA"/>
</dbReference>
<dbReference type="AlphaFoldDB" id="A0A8X8B3F5"/>
<evidence type="ECO:0000256" key="1">
    <source>
        <dbReference type="SAM" id="MobiDB-lite"/>
    </source>
</evidence>
<feature type="region of interest" description="Disordered" evidence="1">
    <location>
        <begin position="1"/>
        <end position="23"/>
    </location>
</feature>
<accession>A0A8X8B3F5</accession>
<keyword evidence="3" id="KW-1185">Reference proteome</keyword>
<comment type="caution">
    <text evidence="2">The sequence shown here is derived from an EMBL/GenBank/DDBJ whole genome shotgun (WGS) entry which is preliminary data.</text>
</comment>
<feature type="compositionally biased region" description="Basic residues" evidence="1">
    <location>
        <begin position="107"/>
        <end position="118"/>
    </location>
</feature>
<reference evidence="2 3" key="1">
    <citation type="submission" date="2020-02" db="EMBL/GenBank/DDBJ databases">
        <authorList>
            <person name="Ma Q."/>
            <person name="Huang Y."/>
            <person name="Song X."/>
            <person name="Pei D."/>
        </authorList>
    </citation>
    <scope>NUCLEOTIDE SEQUENCE [LARGE SCALE GENOMIC DNA]</scope>
    <source>
        <strain evidence="2">Sxm20200214</strain>
        <tissue evidence="2">Leaf</tissue>
    </source>
</reference>